<dbReference type="Gene3D" id="3.40.50.2300">
    <property type="match status" value="1"/>
</dbReference>
<dbReference type="SMART" id="SM00448">
    <property type="entry name" value="REC"/>
    <property type="match status" value="1"/>
</dbReference>
<dbReference type="PROSITE" id="PS50110">
    <property type="entry name" value="RESPONSE_REGULATORY"/>
    <property type="match status" value="1"/>
</dbReference>
<dbReference type="PANTHER" id="PTHR44591">
    <property type="entry name" value="STRESS RESPONSE REGULATOR PROTEIN 1"/>
    <property type="match status" value="1"/>
</dbReference>
<dbReference type="GO" id="GO:0016740">
    <property type="term" value="F:transferase activity"/>
    <property type="evidence" value="ECO:0007669"/>
    <property type="project" value="UniProtKB-KW"/>
</dbReference>
<feature type="domain" description="Response regulatory" evidence="4">
    <location>
        <begin position="21"/>
        <end position="135"/>
    </location>
</feature>
<dbReference type="KEGG" id="tpol:Mal48_10790"/>
<evidence type="ECO:0000256" key="2">
    <source>
        <dbReference type="ARBA" id="ARBA00023012"/>
    </source>
</evidence>
<keyword evidence="2" id="KW-0902">Two-component regulatory system</keyword>
<dbReference type="OrthoDB" id="9779069at2"/>
<sequence>MIQSRVECDVVKSHRIDRTLRVLVVDDESGMRRTIARVLKASGYDVETASNGEHGISLAKTFQPHFVLIDVRMPGIGGVEAYRQLKQIVPESFTIFMSAFFTDEVVGEVHAIGPVELLSKPLDIEKLLDLIRSTS</sequence>
<dbReference type="InterPro" id="IPR011006">
    <property type="entry name" value="CheY-like_superfamily"/>
</dbReference>
<accession>A0A517QJM1</accession>
<protein>
    <submittedName>
        <fullName evidence="5">Sporulation initiation phosphotransferase F</fullName>
        <ecNumber evidence="5">2.7.-.-</ecNumber>
    </submittedName>
</protein>
<dbReference type="GO" id="GO:0000160">
    <property type="term" value="P:phosphorelay signal transduction system"/>
    <property type="evidence" value="ECO:0007669"/>
    <property type="project" value="UniProtKB-KW"/>
</dbReference>
<dbReference type="EMBL" id="CP036267">
    <property type="protein sequence ID" value="QDT31843.1"/>
    <property type="molecule type" value="Genomic_DNA"/>
</dbReference>
<dbReference type="AlphaFoldDB" id="A0A517QJM1"/>
<dbReference type="EC" id="2.7.-.-" evidence="5"/>
<dbReference type="CDD" id="cd00156">
    <property type="entry name" value="REC"/>
    <property type="match status" value="1"/>
</dbReference>
<dbReference type="Proteomes" id="UP000315724">
    <property type="component" value="Chromosome"/>
</dbReference>
<keyword evidence="5" id="KW-0808">Transferase</keyword>
<proteinExistence type="predicted"/>
<evidence type="ECO:0000313" key="6">
    <source>
        <dbReference type="Proteomes" id="UP000315724"/>
    </source>
</evidence>
<dbReference type="InterPro" id="IPR050595">
    <property type="entry name" value="Bact_response_regulator"/>
</dbReference>
<name>A0A517QJM1_9PLAN</name>
<gene>
    <name evidence="5" type="primary">spo0F</name>
    <name evidence="5" type="ORF">Mal48_10790</name>
</gene>
<keyword evidence="6" id="KW-1185">Reference proteome</keyword>
<dbReference type="InterPro" id="IPR001789">
    <property type="entry name" value="Sig_transdc_resp-reg_receiver"/>
</dbReference>
<dbReference type="RefSeq" id="WP_145196720.1">
    <property type="nucleotide sequence ID" value="NZ_CP036267.1"/>
</dbReference>
<keyword evidence="1 3" id="KW-0597">Phosphoprotein</keyword>
<reference evidence="5 6" key="1">
    <citation type="submission" date="2019-02" db="EMBL/GenBank/DDBJ databases">
        <title>Deep-cultivation of Planctomycetes and their phenomic and genomic characterization uncovers novel biology.</title>
        <authorList>
            <person name="Wiegand S."/>
            <person name="Jogler M."/>
            <person name="Boedeker C."/>
            <person name="Pinto D."/>
            <person name="Vollmers J."/>
            <person name="Rivas-Marin E."/>
            <person name="Kohn T."/>
            <person name="Peeters S.H."/>
            <person name="Heuer A."/>
            <person name="Rast P."/>
            <person name="Oberbeckmann S."/>
            <person name="Bunk B."/>
            <person name="Jeske O."/>
            <person name="Meyerdierks A."/>
            <person name="Storesund J.E."/>
            <person name="Kallscheuer N."/>
            <person name="Luecker S."/>
            <person name="Lage O.M."/>
            <person name="Pohl T."/>
            <person name="Merkel B.J."/>
            <person name="Hornburger P."/>
            <person name="Mueller R.-W."/>
            <person name="Bruemmer F."/>
            <person name="Labrenz M."/>
            <person name="Spormann A.M."/>
            <person name="Op den Camp H."/>
            <person name="Overmann J."/>
            <person name="Amann R."/>
            <person name="Jetten M.S.M."/>
            <person name="Mascher T."/>
            <person name="Medema M.H."/>
            <person name="Devos D.P."/>
            <person name="Kaster A.-K."/>
            <person name="Ovreas L."/>
            <person name="Rohde M."/>
            <person name="Galperin M.Y."/>
            <person name="Jogler C."/>
        </authorList>
    </citation>
    <scope>NUCLEOTIDE SEQUENCE [LARGE SCALE GENOMIC DNA]</scope>
    <source>
        <strain evidence="5 6">Mal48</strain>
    </source>
</reference>
<dbReference type="SUPFAM" id="SSF52172">
    <property type="entry name" value="CheY-like"/>
    <property type="match status" value="1"/>
</dbReference>
<evidence type="ECO:0000313" key="5">
    <source>
        <dbReference type="EMBL" id="QDT31843.1"/>
    </source>
</evidence>
<evidence type="ECO:0000256" key="1">
    <source>
        <dbReference type="ARBA" id="ARBA00022553"/>
    </source>
</evidence>
<evidence type="ECO:0000256" key="3">
    <source>
        <dbReference type="PROSITE-ProRule" id="PRU00169"/>
    </source>
</evidence>
<organism evidence="5 6">
    <name type="scientific">Thalassoglobus polymorphus</name>
    <dbReference type="NCBI Taxonomy" id="2527994"/>
    <lineage>
        <taxon>Bacteria</taxon>
        <taxon>Pseudomonadati</taxon>
        <taxon>Planctomycetota</taxon>
        <taxon>Planctomycetia</taxon>
        <taxon>Planctomycetales</taxon>
        <taxon>Planctomycetaceae</taxon>
        <taxon>Thalassoglobus</taxon>
    </lineage>
</organism>
<feature type="modified residue" description="4-aspartylphosphate" evidence="3">
    <location>
        <position position="70"/>
    </location>
</feature>
<evidence type="ECO:0000259" key="4">
    <source>
        <dbReference type="PROSITE" id="PS50110"/>
    </source>
</evidence>
<dbReference type="Pfam" id="PF00072">
    <property type="entry name" value="Response_reg"/>
    <property type="match status" value="1"/>
</dbReference>
<dbReference type="PANTHER" id="PTHR44591:SF14">
    <property type="entry name" value="PROTEIN PILG"/>
    <property type="match status" value="1"/>
</dbReference>